<dbReference type="PROSITE" id="PS50886">
    <property type="entry name" value="TRBD"/>
    <property type="match status" value="1"/>
</dbReference>
<dbReference type="GO" id="GO:0000049">
    <property type="term" value="F:tRNA binding"/>
    <property type="evidence" value="ECO:0007669"/>
    <property type="project" value="UniProtKB-UniRule"/>
</dbReference>
<dbReference type="RefSeq" id="WP_036174736.1">
    <property type="nucleotide sequence ID" value="NZ_AVCZ01000010.1"/>
</dbReference>
<evidence type="ECO:0000313" key="5">
    <source>
        <dbReference type="EMBL" id="KGR91130.1"/>
    </source>
</evidence>
<name>A0A0A3J5W9_9BACL</name>
<dbReference type="FunFam" id="2.40.50.140:FF:000045">
    <property type="entry name" value="Phenylalanine--tRNA ligase beta subunit"/>
    <property type="match status" value="1"/>
</dbReference>
<dbReference type="Pfam" id="PF14794">
    <property type="entry name" value="DUF4479"/>
    <property type="match status" value="1"/>
</dbReference>
<evidence type="ECO:0000313" key="6">
    <source>
        <dbReference type="Proteomes" id="UP000030595"/>
    </source>
</evidence>
<dbReference type="Gene3D" id="2.40.50.140">
    <property type="entry name" value="Nucleic acid-binding proteins"/>
    <property type="match status" value="1"/>
</dbReference>
<dbReference type="NCBIfam" id="NF045760">
    <property type="entry name" value="YtpR"/>
    <property type="match status" value="1"/>
</dbReference>
<protein>
    <submittedName>
        <fullName evidence="5">tRNA-binding protein</fullName>
    </submittedName>
</protein>
<dbReference type="EMBL" id="JPVQ01000010">
    <property type="protein sequence ID" value="KGR91130.1"/>
    <property type="molecule type" value="Genomic_DNA"/>
</dbReference>
<dbReference type="InterPro" id="IPR037154">
    <property type="entry name" value="YtpR-like_sf"/>
</dbReference>
<evidence type="ECO:0000259" key="4">
    <source>
        <dbReference type="PROSITE" id="PS50886"/>
    </source>
</evidence>
<dbReference type="OrthoDB" id="9805455at2"/>
<sequence>MIIAYNKPYVGDILLVQLATESIVKTEVERIGDFAILKEEATNEVKAFNLFNASKYIELDVQGPVEVTPEIIEKIEKAMIENGVDISLDVDFTPKFVVGYVEEKEKHPNADKLSVCKVNVGEETLQIVCGAPNVEAGQKVVVAKIGAVMPSGLVIKHSELRGVASEGMLCSAKELAIPNAPSAKGILVLDENAEVGSAFVAPSNL</sequence>
<evidence type="ECO:0000256" key="2">
    <source>
        <dbReference type="ARBA" id="ARBA00022884"/>
    </source>
</evidence>
<keyword evidence="6" id="KW-1185">Reference proteome</keyword>
<evidence type="ECO:0000256" key="3">
    <source>
        <dbReference type="PROSITE-ProRule" id="PRU00209"/>
    </source>
</evidence>
<dbReference type="Gene3D" id="3.30.1940.10">
    <property type="entry name" value="YtpR-like"/>
    <property type="match status" value="1"/>
</dbReference>
<reference evidence="5 6" key="1">
    <citation type="submission" date="2014-02" db="EMBL/GenBank/DDBJ databases">
        <title>Draft genome sequence of Lysinibacillus massiliensis CCUG 49529.</title>
        <authorList>
            <person name="Zhang F."/>
            <person name="Wang G."/>
            <person name="Zhang L."/>
        </authorList>
    </citation>
    <scope>NUCLEOTIDE SEQUENCE [LARGE SCALE GENOMIC DNA]</scope>
    <source>
        <strain evidence="5 6">CCUG 49529</strain>
    </source>
</reference>
<dbReference type="Pfam" id="PF01588">
    <property type="entry name" value="tRNA_bind"/>
    <property type="match status" value="1"/>
</dbReference>
<keyword evidence="2 3" id="KW-0694">RNA-binding</keyword>
<dbReference type="AlphaFoldDB" id="A0A0A3J5W9"/>
<dbReference type="eggNOG" id="COG0073">
    <property type="taxonomic scope" value="Bacteria"/>
</dbReference>
<dbReference type="SUPFAM" id="SSF50249">
    <property type="entry name" value="Nucleic acid-binding proteins"/>
    <property type="match status" value="1"/>
</dbReference>
<gene>
    <name evidence="5" type="ORF">CD30_07635</name>
</gene>
<dbReference type="InterPro" id="IPR002547">
    <property type="entry name" value="tRNA-bd_dom"/>
</dbReference>
<evidence type="ECO:0000256" key="1">
    <source>
        <dbReference type="ARBA" id="ARBA00022555"/>
    </source>
</evidence>
<comment type="caution">
    <text evidence="5">The sequence shown here is derived from an EMBL/GenBank/DDBJ whole genome shotgun (WGS) entry which is preliminary data.</text>
</comment>
<proteinExistence type="predicted"/>
<accession>A0A0A3J5W9</accession>
<dbReference type="Proteomes" id="UP000030595">
    <property type="component" value="Unassembled WGS sequence"/>
</dbReference>
<organism evidence="5 6">
    <name type="scientific">Ureibacillus massiliensis 4400831 = CIP 108448 = CCUG 49529</name>
    <dbReference type="NCBI Taxonomy" id="1211035"/>
    <lineage>
        <taxon>Bacteria</taxon>
        <taxon>Bacillati</taxon>
        <taxon>Bacillota</taxon>
        <taxon>Bacilli</taxon>
        <taxon>Bacillales</taxon>
        <taxon>Caryophanaceae</taxon>
        <taxon>Ureibacillus</taxon>
    </lineage>
</organism>
<dbReference type="CDD" id="cd02796">
    <property type="entry name" value="tRNA_bind_bactPheRS"/>
    <property type="match status" value="1"/>
</dbReference>
<dbReference type="InterPro" id="IPR012340">
    <property type="entry name" value="NA-bd_OB-fold"/>
</dbReference>
<feature type="domain" description="TRNA-binding" evidence="4">
    <location>
        <begin position="90"/>
        <end position="200"/>
    </location>
</feature>
<keyword evidence="1 3" id="KW-0820">tRNA-binding</keyword>
<dbReference type="InterPro" id="IPR033714">
    <property type="entry name" value="tRNA_bind_bactPheRS"/>
</dbReference>
<dbReference type="InterPro" id="IPR027855">
    <property type="entry name" value="DUF4479"/>
</dbReference>